<keyword evidence="1" id="KW-1133">Transmembrane helix</keyword>
<protein>
    <submittedName>
        <fullName evidence="2">Uncharacterized protein</fullName>
    </submittedName>
</protein>
<organism evidence="2 3">
    <name type="scientific">Adineta ricciae</name>
    <name type="common">Rotifer</name>
    <dbReference type="NCBI Taxonomy" id="249248"/>
    <lineage>
        <taxon>Eukaryota</taxon>
        <taxon>Metazoa</taxon>
        <taxon>Spiralia</taxon>
        <taxon>Gnathifera</taxon>
        <taxon>Rotifera</taxon>
        <taxon>Eurotatoria</taxon>
        <taxon>Bdelloidea</taxon>
        <taxon>Adinetida</taxon>
        <taxon>Adinetidae</taxon>
        <taxon>Adineta</taxon>
    </lineage>
</organism>
<comment type="caution">
    <text evidence="2">The sequence shown here is derived from an EMBL/GenBank/DDBJ whole genome shotgun (WGS) entry which is preliminary data.</text>
</comment>
<evidence type="ECO:0000313" key="3">
    <source>
        <dbReference type="Proteomes" id="UP000663852"/>
    </source>
</evidence>
<evidence type="ECO:0000256" key="1">
    <source>
        <dbReference type="SAM" id="Phobius"/>
    </source>
</evidence>
<feature type="non-terminal residue" evidence="2">
    <location>
        <position position="1"/>
    </location>
</feature>
<evidence type="ECO:0000313" key="2">
    <source>
        <dbReference type="EMBL" id="CAF1550943.1"/>
    </source>
</evidence>
<keyword evidence="1" id="KW-0472">Membrane</keyword>
<dbReference type="OrthoDB" id="10046728at2759"/>
<sequence length="372" mass="43530">FELYSKYSQTLSCPCTKISIDYGNILDIEYSLHQICQSDLISGEWIRYLLYYYEQVNDIMYTLDFRATAAQRFLAFKSFCRLINNTISNGLVQFYQKQYFAVSTVPLEILYSEIQSTINQFKTSTTNNFLFNLQKIRHTTNINSLLSVHQTNYRISYNLKDEKMLFYTRIYDNCSCDESTACVMAAFIYDYDTDEKIFLVPGMYVGCYIIDALLQSNLQCFYNETCFNQIKSYYNSNRSIQIKPLDATIPSIYFQNSSIQEIINQLMIEQWNSTIFFEKYYNQCQPIGCTYNYQSRNDVIFIITTLVGLVGGIVTVLLFSVPKIVEFIRKRKNGKKQTKRGRIIKKMTEKLISISSKLIAPDVEKCNSFYEN</sequence>
<name>A0A815WR07_ADIRI</name>
<gene>
    <name evidence="2" type="ORF">EDS130_LOCUS46000</name>
</gene>
<feature type="transmembrane region" description="Helical" evidence="1">
    <location>
        <begin position="299"/>
        <end position="321"/>
    </location>
</feature>
<accession>A0A815WR07</accession>
<dbReference type="AlphaFoldDB" id="A0A815WR07"/>
<keyword evidence="1" id="KW-0812">Transmembrane</keyword>
<reference evidence="2" key="1">
    <citation type="submission" date="2021-02" db="EMBL/GenBank/DDBJ databases">
        <authorList>
            <person name="Nowell W R."/>
        </authorList>
    </citation>
    <scope>NUCLEOTIDE SEQUENCE</scope>
</reference>
<proteinExistence type="predicted"/>
<dbReference type="Proteomes" id="UP000663852">
    <property type="component" value="Unassembled WGS sequence"/>
</dbReference>
<dbReference type="EMBL" id="CAJNOJ010001424">
    <property type="protein sequence ID" value="CAF1550943.1"/>
    <property type="molecule type" value="Genomic_DNA"/>
</dbReference>